<dbReference type="InterPro" id="IPR045087">
    <property type="entry name" value="Cu-oxidase_fam"/>
</dbReference>
<feature type="domain" description="Plastocyanin-like" evidence="8">
    <location>
        <begin position="362"/>
        <end position="497"/>
    </location>
</feature>
<dbReference type="PANTHER" id="PTHR11709:SF361">
    <property type="entry name" value="IRON TRANSPORT MULTICOPPER OXIDASE FET3"/>
    <property type="match status" value="1"/>
</dbReference>
<feature type="region of interest" description="Disordered" evidence="5">
    <location>
        <begin position="530"/>
        <end position="554"/>
    </location>
</feature>
<accession>A0A9W8M096</accession>
<dbReference type="AlphaFoldDB" id="A0A9W8M096"/>
<dbReference type="InterPro" id="IPR011706">
    <property type="entry name" value="Cu-oxidase_C"/>
</dbReference>
<protein>
    <submittedName>
        <fullName evidence="10">Ferroxidase fet3</fullName>
    </submittedName>
</protein>
<dbReference type="Pfam" id="PF07732">
    <property type="entry name" value="Cu-oxidase_3"/>
    <property type="match status" value="1"/>
</dbReference>
<evidence type="ECO:0000259" key="7">
    <source>
        <dbReference type="Pfam" id="PF00394"/>
    </source>
</evidence>
<dbReference type="Pfam" id="PF07731">
    <property type="entry name" value="Cu-oxidase_2"/>
    <property type="match status" value="1"/>
</dbReference>
<dbReference type="Pfam" id="PF00394">
    <property type="entry name" value="Cu-oxidase"/>
    <property type="match status" value="1"/>
</dbReference>
<name>A0A9W8M096_9FUNG</name>
<feature type="domain" description="Plastocyanin-like" evidence="7">
    <location>
        <begin position="149"/>
        <end position="276"/>
    </location>
</feature>
<comment type="caution">
    <text evidence="10">The sequence shown here is derived from an EMBL/GenBank/DDBJ whole genome shotgun (WGS) entry which is preliminary data.</text>
</comment>
<evidence type="ECO:0000256" key="6">
    <source>
        <dbReference type="SAM" id="SignalP"/>
    </source>
</evidence>
<sequence length="554" mass="62199">MQIISAVYACVSSVLAARIVVDWNIGYISVNRDGYNLRRAIGVNGMLPIPPIEATIGDTLELNVYNGLDRSTSLHAHGLFQTNTTHMDGPAMINQCGIPPGESFTYVYNLEQTGTFWVHGHDKHEISDGLRGALVIHDREHPPFEYDDEYLLTFEDWFREEFAEREMITLDPNQPFPPPHGYAFGLINGVNGNVTQTIHFEKGKSYRIRLVNMGDLNWFQFSLPGHSMEVIEIDGEYTEPYRVDGIDIAPAQRYSVLVRAHDTDEFNYHFNATIHAEFIPPKQGLTPRVYTGHIVYKRGAPFKNVGSPYESPGFKWLEDIEMHALDGQPVLEPTRQIYLNIGNNLYNTGQRLDHINNSTFKAPKVPILYTALSMGELAMDPQVYGPQSNAIVLRQNEVVEVVINSFNAMPHPIHIHSRNFQIVEYGPADSTFAPPPEFQNMPIRRYTKAPPRRDTITVPSFSYAKIRFTGKVAVSLIHCHLSIHMAMGMAAVFVESPDILQKTLDVPEKMFEMCARQGIPTCGNAAGNPGHDFTGLPNSPSVVERPNAGFPQNH</sequence>
<keyword evidence="4" id="KW-0186">Copper</keyword>
<dbReference type="GO" id="GO:0005507">
    <property type="term" value="F:copper ion binding"/>
    <property type="evidence" value="ECO:0007669"/>
    <property type="project" value="InterPro"/>
</dbReference>
<evidence type="ECO:0000313" key="10">
    <source>
        <dbReference type="EMBL" id="KAJ2849121.1"/>
    </source>
</evidence>
<evidence type="ECO:0000256" key="1">
    <source>
        <dbReference type="ARBA" id="ARBA00010609"/>
    </source>
</evidence>
<evidence type="ECO:0000259" key="9">
    <source>
        <dbReference type="Pfam" id="PF07732"/>
    </source>
</evidence>
<evidence type="ECO:0000259" key="8">
    <source>
        <dbReference type="Pfam" id="PF07731"/>
    </source>
</evidence>
<proteinExistence type="inferred from homology"/>
<gene>
    <name evidence="10" type="primary">FET3_7</name>
    <name evidence="10" type="ORF">IWW36_002861</name>
</gene>
<keyword evidence="2" id="KW-0479">Metal-binding</keyword>
<reference evidence="10" key="1">
    <citation type="submission" date="2022-07" db="EMBL/GenBank/DDBJ databases">
        <title>Phylogenomic reconstructions and comparative analyses of Kickxellomycotina fungi.</title>
        <authorList>
            <person name="Reynolds N.K."/>
            <person name="Stajich J.E."/>
            <person name="Barry K."/>
            <person name="Grigoriev I.V."/>
            <person name="Crous P."/>
            <person name="Smith M.E."/>
        </authorList>
    </citation>
    <scope>NUCLEOTIDE SEQUENCE</scope>
    <source>
        <strain evidence="10">NRRL 1566</strain>
    </source>
</reference>
<evidence type="ECO:0000256" key="3">
    <source>
        <dbReference type="ARBA" id="ARBA00023002"/>
    </source>
</evidence>
<dbReference type="GO" id="GO:0016491">
    <property type="term" value="F:oxidoreductase activity"/>
    <property type="evidence" value="ECO:0007669"/>
    <property type="project" value="UniProtKB-KW"/>
</dbReference>
<dbReference type="InterPro" id="IPR002355">
    <property type="entry name" value="Cu_oxidase_Cu_BS"/>
</dbReference>
<evidence type="ECO:0000256" key="2">
    <source>
        <dbReference type="ARBA" id="ARBA00022723"/>
    </source>
</evidence>
<keyword evidence="6" id="KW-0732">Signal</keyword>
<dbReference type="OrthoDB" id="2121828at2759"/>
<feature type="signal peptide" evidence="6">
    <location>
        <begin position="1"/>
        <end position="16"/>
    </location>
</feature>
<dbReference type="Gene3D" id="2.60.40.420">
    <property type="entry name" value="Cupredoxins - blue copper proteins"/>
    <property type="match status" value="3"/>
</dbReference>
<dbReference type="InterPro" id="IPR001117">
    <property type="entry name" value="Cu-oxidase_2nd"/>
</dbReference>
<comment type="similarity">
    <text evidence="1">Belongs to the multicopper oxidase family.</text>
</comment>
<organism evidence="10 11">
    <name type="scientific">Coemansia brasiliensis</name>
    <dbReference type="NCBI Taxonomy" id="2650707"/>
    <lineage>
        <taxon>Eukaryota</taxon>
        <taxon>Fungi</taxon>
        <taxon>Fungi incertae sedis</taxon>
        <taxon>Zoopagomycota</taxon>
        <taxon>Kickxellomycotina</taxon>
        <taxon>Kickxellomycetes</taxon>
        <taxon>Kickxellales</taxon>
        <taxon>Kickxellaceae</taxon>
        <taxon>Coemansia</taxon>
    </lineage>
</organism>
<feature type="chain" id="PRO_5040871074" evidence="6">
    <location>
        <begin position="17"/>
        <end position="554"/>
    </location>
</feature>
<keyword evidence="3" id="KW-0560">Oxidoreductase</keyword>
<dbReference type="InterPro" id="IPR008972">
    <property type="entry name" value="Cupredoxin"/>
</dbReference>
<dbReference type="Proteomes" id="UP001139887">
    <property type="component" value="Unassembled WGS sequence"/>
</dbReference>
<keyword evidence="11" id="KW-1185">Reference proteome</keyword>
<evidence type="ECO:0000256" key="5">
    <source>
        <dbReference type="SAM" id="MobiDB-lite"/>
    </source>
</evidence>
<dbReference type="PROSITE" id="PS00080">
    <property type="entry name" value="MULTICOPPER_OXIDASE2"/>
    <property type="match status" value="1"/>
</dbReference>
<evidence type="ECO:0000313" key="11">
    <source>
        <dbReference type="Proteomes" id="UP001139887"/>
    </source>
</evidence>
<dbReference type="SUPFAM" id="SSF49503">
    <property type="entry name" value="Cupredoxins"/>
    <property type="match status" value="3"/>
</dbReference>
<dbReference type="PANTHER" id="PTHR11709">
    <property type="entry name" value="MULTI-COPPER OXIDASE"/>
    <property type="match status" value="1"/>
</dbReference>
<feature type="domain" description="Plastocyanin-like" evidence="9">
    <location>
        <begin position="25"/>
        <end position="140"/>
    </location>
</feature>
<dbReference type="EMBL" id="JANBUW010000104">
    <property type="protein sequence ID" value="KAJ2849121.1"/>
    <property type="molecule type" value="Genomic_DNA"/>
</dbReference>
<evidence type="ECO:0000256" key="4">
    <source>
        <dbReference type="ARBA" id="ARBA00023008"/>
    </source>
</evidence>
<dbReference type="InterPro" id="IPR011707">
    <property type="entry name" value="Cu-oxidase-like_N"/>
</dbReference>